<evidence type="ECO:0000256" key="4">
    <source>
        <dbReference type="ARBA" id="ARBA00022989"/>
    </source>
</evidence>
<dbReference type="Pfam" id="PF07690">
    <property type="entry name" value="MFS_1"/>
    <property type="match status" value="1"/>
</dbReference>
<organism evidence="8 9">
    <name type="scientific">Carnobacterium maltaromaticum</name>
    <name type="common">Carnobacterium piscicola</name>
    <dbReference type="NCBI Taxonomy" id="2751"/>
    <lineage>
        <taxon>Bacteria</taxon>
        <taxon>Bacillati</taxon>
        <taxon>Bacillota</taxon>
        <taxon>Bacilli</taxon>
        <taxon>Lactobacillales</taxon>
        <taxon>Carnobacteriaceae</taxon>
        <taxon>Carnobacterium</taxon>
    </lineage>
</organism>
<feature type="transmembrane region" description="Helical" evidence="6">
    <location>
        <begin position="231"/>
        <end position="253"/>
    </location>
</feature>
<evidence type="ECO:0000313" key="9">
    <source>
        <dbReference type="Proteomes" id="UP001290462"/>
    </source>
</evidence>
<evidence type="ECO:0000256" key="1">
    <source>
        <dbReference type="ARBA" id="ARBA00004651"/>
    </source>
</evidence>
<feature type="transmembrane region" description="Helical" evidence="6">
    <location>
        <begin position="137"/>
        <end position="160"/>
    </location>
</feature>
<dbReference type="InterPro" id="IPR036259">
    <property type="entry name" value="MFS_trans_sf"/>
</dbReference>
<name>A0AAW9JNA9_CARML</name>
<keyword evidence="3 6" id="KW-0812">Transmembrane</keyword>
<feature type="transmembrane region" description="Helical" evidence="6">
    <location>
        <begin position="78"/>
        <end position="96"/>
    </location>
</feature>
<keyword evidence="2" id="KW-0813">Transport</keyword>
<dbReference type="PROSITE" id="PS50850">
    <property type="entry name" value="MFS"/>
    <property type="match status" value="1"/>
</dbReference>
<keyword evidence="4 6" id="KW-1133">Transmembrane helix</keyword>
<feature type="transmembrane region" description="Helical" evidence="6">
    <location>
        <begin position="295"/>
        <end position="314"/>
    </location>
</feature>
<evidence type="ECO:0000259" key="7">
    <source>
        <dbReference type="PROSITE" id="PS50850"/>
    </source>
</evidence>
<evidence type="ECO:0000256" key="6">
    <source>
        <dbReference type="SAM" id="Phobius"/>
    </source>
</evidence>
<sequence length="428" mass="45739">MKTKKIYYGWFIVLAAFLCNFASTGLMIYSFSLFVVPMSESLGVARTSIALASSIFTICMGVVSIYAGNQVTKGNVKLIILIGILLLGVGNIIISITDSLLVFYVCYAVLGIGSALTGPAVTSTLATSWFKKRRGLATGIISCGASVCAIFMPSILALIMETNGVRAAYLTNSAIVFVLLGTAFIIVKTKPQDIGLLPDGVSEGKGTEKIVNKESILMGLNRKQTLKTSTMWLICLAFAALGFGQIGVMQNAAAFLSDQNFSTQIIASALGFIGLAGAFSTIFSGWLADRIDPKLVFCIGNTLLLVATLILAYIQQGSSYAWLLSYALLFGFGMGIWASSMPLVITKLLGPKYFGAIWGVAFAIRSVGGDTLGVPVISKIAELVSYRAAFWLAIILFMLSSILIMIAKKPKLLTELEEASEYKIVVNK</sequence>
<comment type="caution">
    <text evidence="8">The sequence shown here is derived from an EMBL/GenBank/DDBJ whole genome shotgun (WGS) entry which is preliminary data.</text>
</comment>
<dbReference type="EMBL" id="JAVBVO010000001">
    <property type="protein sequence ID" value="MDZ5757073.1"/>
    <property type="molecule type" value="Genomic_DNA"/>
</dbReference>
<feature type="transmembrane region" description="Helical" evidence="6">
    <location>
        <begin position="265"/>
        <end position="288"/>
    </location>
</feature>
<dbReference type="SUPFAM" id="SSF103473">
    <property type="entry name" value="MFS general substrate transporter"/>
    <property type="match status" value="1"/>
</dbReference>
<protein>
    <submittedName>
        <fullName evidence="8">MFS transporter</fullName>
    </submittedName>
</protein>
<comment type="subcellular location">
    <subcellularLocation>
        <location evidence="1">Cell membrane</location>
        <topology evidence="1">Multi-pass membrane protein</topology>
    </subcellularLocation>
</comment>
<feature type="transmembrane region" description="Helical" evidence="6">
    <location>
        <begin position="49"/>
        <end position="66"/>
    </location>
</feature>
<reference evidence="8" key="1">
    <citation type="submission" date="2023-08" db="EMBL/GenBank/DDBJ databases">
        <title>Genomic characterization of piscicolin 126 produced by Carnobacterium maltaromaticum CM22 strain isolated from salmon (Salmo salar).</title>
        <authorList>
            <person name="Gonzalez-Gragera E."/>
            <person name="Garcia-Lopez J.D."/>
            <person name="Teso-Perez C."/>
            <person name="Gimenez-Hernandez I."/>
            <person name="Peralta-Sanchez J.M."/>
            <person name="Valdivia E."/>
            <person name="Montalban-Lopez M."/>
            <person name="Martin-Platero A.M."/>
            <person name="Banos A."/>
            <person name="Martinez-Bueno M."/>
        </authorList>
    </citation>
    <scope>NUCLEOTIDE SEQUENCE</scope>
    <source>
        <strain evidence="8">CM22</strain>
    </source>
</reference>
<dbReference type="AlphaFoldDB" id="A0AAW9JNA9"/>
<dbReference type="GO" id="GO:0022857">
    <property type="term" value="F:transmembrane transporter activity"/>
    <property type="evidence" value="ECO:0007669"/>
    <property type="project" value="InterPro"/>
</dbReference>
<accession>A0AAW9JNA9</accession>
<feature type="transmembrane region" description="Helical" evidence="6">
    <location>
        <begin position="350"/>
        <end position="368"/>
    </location>
</feature>
<dbReference type="GO" id="GO:0005886">
    <property type="term" value="C:plasma membrane"/>
    <property type="evidence" value="ECO:0007669"/>
    <property type="project" value="UniProtKB-SubCell"/>
</dbReference>
<feature type="transmembrane region" description="Helical" evidence="6">
    <location>
        <begin position="320"/>
        <end position="338"/>
    </location>
</feature>
<dbReference type="PANTHER" id="PTHR11360">
    <property type="entry name" value="MONOCARBOXYLATE TRANSPORTER"/>
    <property type="match status" value="1"/>
</dbReference>
<dbReference type="Proteomes" id="UP001290462">
    <property type="component" value="Unassembled WGS sequence"/>
</dbReference>
<dbReference type="RefSeq" id="WP_322808217.1">
    <property type="nucleotide sequence ID" value="NZ_JAVBVO010000001.1"/>
</dbReference>
<evidence type="ECO:0000256" key="2">
    <source>
        <dbReference type="ARBA" id="ARBA00022448"/>
    </source>
</evidence>
<feature type="transmembrane region" description="Helical" evidence="6">
    <location>
        <begin position="388"/>
        <end position="407"/>
    </location>
</feature>
<evidence type="ECO:0000256" key="5">
    <source>
        <dbReference type="ARBA" id="ARBA00023136"/>
    </source>
</evidence>
<feature type="transmembrane region" description="Helical" evidence="6">
    <location>
        <begin position="102"/>
        <end position="125"/>
    </location>
</feature>
<feature type="transmembrane region" description="Helical" evidence="6">
    <location>
        <begin position="7"/>
        <end position="29"/>
    </location>
</feature>
<keyword evidence="5 6" id="KW-0472">Membrane</keyword>
<proteinExistence type="predicted"/>
<evidence type="ECO:0000313" key="8">
    <source>
        <dbReference type="EMBL" id="MDZ5757073.1"/>
    </source>
</evidence>
<dbReference type="PANTHER" id="PTHR11360:SF284">
    <property type="entry name" value="EG:103B4.3 PROTEIN-RELATED"/>
    <property type="match status" value="1"/>
</dbReference>
<dbReference type="InterPro" id="IPR011701">
    <property type="entry name" value="MFS"/>
</dbReference>
<feature type="domain" description="Major facilitator superfamily (MFS) profile" evidence="7">
    <location>
        <begin position="8"/>
        <end position="412"/>
    </location>
</feature>
<feature type="transmembrane region" description="Helical" evidence="6">
    <location>
        <begin position="166"/>
        <end position="187"/>
    </location>
</feature>
<gene>
    <name evidence="8" type="ORF">RAK27_00190</name>
</gene>
<evidence type="ECO:0000256" key="3">
    <source>
        <dbReference type="ARBA" id="ARBA00022692"/>
    </source>
</evidence>
<dbReference type="InterPro" id="IPR020846">
    <property type="entry name" value="MFS_dom"/>
</dbReference>
<dbReference type="InterPro" id="IPR050327">
    <property type="entry name" value="Proton-linked_MCT"/>
</dbReference>
<dbReference type="Gene3D" id="1.20.1250.20">
    <property type="entry name" value="MFS general substrate transporter like domains"/>
    <property type="match status" value="2"/>
</dbReference>